<dbReference type="RefSeq" id="WP_052697046.1">
    <property type="nucleotide sequence ID" value="NZ_JBHSZS010000006.1"/>
</dbReference>
<evidence type="ECO:0000256" key="3">
    <source>
        <dbReference type="ARBA" id="ARBA00022679"/>
    </source>
</evidence>
<dbReference type="Pfam" id="PF02255">
    <property type="entry name" value="PTS_IIA"/>
    <property type="match status" value="1"/>
</dbReference>
<feature type="binding site" evidence="6">
    <location>
        <position position="81"/>
    </location>
    <ligand>
        <name>Mg(2+)</name>
        <dbReference type="ChEBI" id="CHEBI:18420"/>
        <note>ligand shared between all trimeric partners</note>
    </ligand>
</feature>
<sequence>MSKKDINSVAMEVILEAGNGGDLINKALLEFSKFDFAKADDLLNEASQNIIKAHNAQTEMIQSQASGTNVEYSLLFIHAQDTLMTIKSKLDLVKGIEPTIRNLWGRERKNENNKQ</sequence>
<evidence type="ECO:0000256" key="7">
    <source>
        <dbReference type="PROSITE-ProRule" id="PRU00418"/>
    </source>
</evidence>
<dbReference type="GO" id="GO:0016740">
    <property type="term" value="F:transferase activity"/>
    <property type="evidence" value="ECO:0007669"/>
    <property type="project" value="UniProtKB-KW"/>
</dbReference>
<dbReference type="PATRIC" id="fig|1218493.3.peg.426"/>
<comment type="caution">
    <text evidence="8">The sequence shown here is derived from an EMBL/GenBank/DDBJ whole genome shotgun (WGS) entry which is preliminary data.</text>
</comment>
<dbReference type="STRING" id="1218493.JF76_04010"/>
<dbReference type="HOGENOM" id="CLU_152490_1_1_9"/>
<dbReference type="Gene3D" id="1.20.58.80">
    <property type="entry name" value="Phosphotransferase system, lactose/cellobiose-type IIA subunit"/>
    <property type="match status" value="1"/>
</dbReference>
<evidence type="ECO:0000313" key="8">
    <source>
        <dbReference type="EMBL" id="KJY58218.1"/>
    </source>
</evidence>
<dbReference type="PANTHER" id="PTHR34382">
    <property type="entry name" value="PTS SYSTEM N,N'-DIACETYLCHITOBIOSE-SPECIFIC EIIA COMPONENT"/>
    <property type="match status" value="1"/>
</dbReference>
<gene>
    <name evidence="8" type="ORF">JF76_04010</name>
</gene>
<keyword evidence="6" id="KW-0460">Magnesium</keyword>
<evidence type="ECO:0000256" key="4">
    <source>
        <dbReference type="ARBA" id="ARBA00022683"/>
    </source>
</evidence>
<feature type="active site" description="Tele-phosphohistidine intermediate" evidence="5">
    <location>
        <position position="78"/>
    </location>
</feature>
<proteinExistence type="predicted"/>
<keyword evidence="6" id="KW-0479">Metal-binding</keyword>
<dbReference type="PROSITE" id="PS51095">
    <property type="entry name" value="PTS_EIIA_TYPE_3"/>
    <property type="match status" value="1"/>
</dbReference>
<dbReference type="InterPro" id="IPR003188">
    <property type="entry name" value="PTS_IIA_lac/cel"/>
</dbReference>
<evidence type="ECO:0000256" key="6">
    <source>
        <dbReference type="PIRSR" id="PIRSR000699-2"/>
    </source>
</evidence>
<evidence type="ECO:0000256" key="1">
    <source>
        <dbReference type="ARBA" id="ARBA00022448"/>
    </source>
</evidence>
<dbReference type="Proteomes" id="UP000033533">
    <property type="component" value="Unassembled WGS sequence"/>
</dbReference>
<dbReference type="InterPro" id="IPR036542">
    <property type="entry name" value="PTS_IIA_lac/cel_sf"/>
</dbReference>
<comment type="cofactor">
    <cofactor evidence="6">
        <name>Mg(2+)</name>
        <dbReference type="ChEBI" id="CHEBI:18420"/>
    </cofactor>
    <text evidence="6">Binds 1 Mg(2+) ion per trimer.</text>
</comment>
<keyword evidence="1" id="KW-0813">Transport</keyword>
<dbReference type="PIRSF" id="PIRSF000699">
    <property type="entry name" value="PTS_IILac_III"/>
    <property type="match status" value="1"/>
</dbReference>
<evidence type="ECO:0000256" key="2">
    <source>
        <dbReference type="ARBA" id="ARBA00022597"/>
    </source>
</evidence>
<dbReference type="PANTHER" id="PTHR34382:SF7">
    <property type="entry name" value="PTS SYSTEM N,N'-DIACETYLCHITOBIOSE-SPECIFIC EIIA COMPONENT"/>
    <property type="match status" value="1"/>
</dbReference>
<accession>A0A0F4LIQ4</accession>
<evidence type="ECO:0000313" key="9">
    <source>
        <dbReference type="Proteomes" id="UP000033533"/>
    </source>
</evidence>
<keyword evidence="3" id="KW-0808">Transferase</keyword>
<protein>
    <submittedName>
        <fullName evidence="8">PTS Lac IIA</fullName>
    </submittedName>
</protein>
<keyword evidence="2" id="KW-0762">Sugar transport</keyword>
<organism evidence="8 9">
    <name type="scientific">Lactobacillus kullabergensis</name>
    <dbReference type="NCBI Taxonomy" id="1218493"/>
    <lineage>
        <taxon>Bacteria</taxon>
        <taxon>Bacillati</taxon>
        <taxon>Bacillota</taxon>
        <taxon>Bacilli</taxon>
        <taxon>Lactobacillales</taxon>
        <taxon>Lactobacillaceae</taxon>
        <taxon>Lactobacillus</taxon>
    </lineage>
</organism>
<dbReference type="EMBL" id="JXBY01000010">
    <property type="protein sequence ID" value="KJY58218.1"/>
    <property type="molecule type" value="Genomic_DNA"/>
</dbReference>
<dbReference type="SUPFAM" id="SSF46973">
    <property type="entry name" value="Enzyme IIa from lactose specific PTS, IIa-lac"/>
    <property type="match status" value="1"/>
</dbReference>
<dbReference type="GO" id="GO:0046872">
    <property type="term" value="F:metal ion binding"/>
    <property type="evidence" value="ECO:0007669"/>
    <property type="project" value="UniProtKB-KW"/>
</dbReference>
<keyword evidence="4" id="KW-0598">Phosphotransferase system</keyword>
<reference evidence="8 9" key="1">
    <citation type="submission" date="2014-12" db="EMBL/GenBank/DDBJ databases">
        <title>Comparative genomics of the lactic acid bacteria isolated from the honey bee gut.</title>
        <authorList>
            <person name="Ellegaard K.M."/>
            <person name="Tamarit D."/>
            <person name="Javelind E."/>
            <person name="Olofsson T."/>
            <person name="Andersson S.G."/>
            <person name="Vasquez A."/>
        </authorList>
    </citation>
    <scope>NUCLEOTIDE SEQUENCE [LARGE SCALE GENOMIC DNA]</scope>
    <source>
        <strain evidence="8 9">Biut2</strain>
    </source>
</reference>
<feature type="modified residue" description="Phosphohistidine; by HPr" evidence="7">
    <location>
        <position position="78"/>
    </location>
</feature>
<name>A0A0F4LIQ4_9LACO</name>
<dbReference type="AlphaFoldDB" id="A0A0F4LIQ4"/>
<dbReference type="GO" id="GO:0009401">
    <property type="term" value="P:phosphoenolpyruvate-dependent sugar phosphotransferase system"/>
    <property type="evidence" value="ECO:0007669"/>
    <property type="project" value="UniProtKB-KW"/>
</dbReference>
<evidence type="ECO:0000256" key="5">
    <source>
        <dbReference type="PIRSR" id="PIRSR000699-1"/>
    </source>
</evidence>